<protein>
    <submittedName>
        <fullName evidence="1">Uncharacterized protein</fullName>
    </submittedName>
</protein>
<keyword evidence="2" id="KW-1185">Reference proteome</keyword>
<sequence>MAQMNLSIEILNYGLQLSMEFGKNWLKPINERLEIKFPNLNKQQQEECNLICKRVHQIAHNYVAENPIRSDSGVEFVAFYQFKQFILTKYCWLSTANLQRLYSQSCYYASK</sequence>
<dbReference type="EMBL" id="RAPY01000001">
    <property type="protein sequence ID" value="RKE55289.1"/>
    <property type="molecule type" value="Genomic_DNA"/>
</dbReference>
<comment type="caution">
    <text evidence="1">The sequence shown here is derived from an EMBL/GenBank/DDBJ whole genome shotgun (WGS) entry which is preliminary data.</text>
</comment>
<accession>A0A420BF17</accession>
<evidence type="ECO:0000313" key="2">
    <source>
        <dbReference type="Proteomes" id="UP000286246"/>
    </source>
</evidence>
<proteinExistence type="predicted"/>
<name>A0A420BF17_SPHD1</name>
<reference evidence="1 2" key="1">
    <citation type="submission" date="2018-09" db="EMBL/GenBank/DDBJ databases">
        <title>Genomic Encyclopedia of Type Strains, Phase III (KMG-III): the genomes of soil and plant-associated and newly described type strains.</title>
        <authorList>
            <person name="Whitman W."/>
        </authorList>
    </citation>
    <scope>NUCLEOTIDE SEQUENCE [LARGE SCALE GENOMIC DNA]</scope>
    <source>
        <strain evidence="1 2">CECT 7938</strain>
    </source>
</reference>
<evidence type="ECO:0000313" key="1">
    <source>
        <dbReference type="EMBL" id="RKE55289.1"/>
    </source>
</evidence>
<dbReference type="AlphaFoldDB" id="A0A420BF17"/>
<organism evidence="1 2">
    <name type="scientific">Sphingobacterium detergens</name>
    <dbReference type="NCBI Taxonomy" id="1145106"/>
    <lineage>
        <taxon>Bacteria</taxon>
        <taxon>Pseudomonadati</taxon>
        <taxon>Bacteroidota</taxon>
        <taxon>Sphingobacteriia</taxon>
        <taxon>Sphingobacteriales</taxon>
        <taxon>Sphingobacteriaceae</taxon>
        <taxon>Sphingobacterium</taxon>
    </lineage>
</organism>
<gene>
    <name evidence="1" type="ORF">DFQ12_0120</name>
</gene>
<dbReference type="Proteomes" id="UP000286246">
    <property type="component" value="Unassembled WGS sequence"/>
</dbReference>